<accession>A0ABS9HA72</accession>
<sequence>MIHCLHCHAETTNGLALCELCRRKAETILEVLPVYFRNLARWRPGRSGTSRPVPGSRVLWDGQVKSAGTGDRISDTLDETSNALITWARALVDDRPHLTRLLDRLTASRQAETVTEAQAVAWLCLGFERYLTSISTLDWCGEFVRDLSQHEERLQTLTPLVPGWYAGACRQVVGFDEDGAAVRCGAGTSVIPGLTWVTCGSCGATTYARDHLDVVLAEARGWLARPKPLAEAIVALVDTEASVPRLYDRIRQWANRGDLQPHHQIRRGYTWDFEQERMVVADEQVGHARYRMGDALDLVLRDTRSKKLTAVS</sequence>
<organism evidence="1 2">
    <name type="scientific">Nocardioides potassii</name>
    <dbReference type="NCBI Taxonomy" id="2911371"/>
    <lineage>
        <taxon>Bacteria</taxon>
        <taxon>Bacillati</taxon>
        <taxon>Actinomycetota</taxon>
        <taxon>Actinomycetes</taxon>
        <taxon>Propionibacteriales</taxon>
        <taxon>Nocardioidaceae</taxon>
        <taxon>Nocardioides</taxon>
    </lineage>
</organism>
<proteinExistence type="predicted"/>
<dbReference type="EMBL" id="JAKJHZ010000005">
    <property type="protein sequence ID" value="MCF6376913.1"/>
    <property type="molecule type" value="Genomic_DNA"/>
</dbReference>
<protein>
    <submittedName>
        <fullName evidence="1">Uncharacterized protein</fullName>
    </submittedName>
</protein>
<keyword evidence="2" id="KW-1185">Reference proteome</keyword>
<dbReference type="Proteomes" id="UP001201161">
    <property type="component" value="Unassembled WGS sequence"/>
</dbReference>
<gene>
    <name evidence="1" type="ORF">L2K70_04795</name>
</gene>
<reference evidence="1 2" key="1">
    <citation type="submission" date="2022-01" db="EMBL/GenBank/DDBJ databases">
        <title>Nocardioides sp. nov., an actinomycete isolated from mining soil.</title>
        <authorList>
            <person name="Liu L."/>
        </authorList>
    </citation>
    <scope>NUCLEOTIDE SEQUENCE [LARGE SCALE GENOMIC DNA]</scope>
    <source>
        <strain evidence="1 2">KLBMP 9356</strain>
    </source>
</reference>
<comment type="caution">
    <text evidence="1">The sequence shown here is derived from an EMBL/GenBank/DDBJ whole genome shotgun (WGS) entry which is preliminary data.</text>
</comment>
<evidence type="ECO:0000313" key="2">
    <source>
        <dbReference type="Proteomes" id="UP001201161"/>
    </source>
</evidence>
<name>A0ABS9HA72_9ACTN</name>
<evidence type="ECO:0000313" key="1">
    <source>
        <dbReference type="EMBL" id="MCF6376913.1"/>
    </source>
</evidence>
<dbReference type="RefSeq" id="WP_236399786.1">
    <property type="nucleotide sequence ID" value="NZ_JAKJHZ010000005.1"/>
</dbReference>